<dbReference type="PANTHER" id="PTHR31639:SF237">
    <property type="entry name" value="F-BOX DOMAIN-CONTAINING PROTEIN"/>
    <property type="match status" value="1"/>
</dbReference>
<protein>
    <submittedName>
        <fullName evidence="2">F-box domain-containing protein</fullName>
    </submittedName>
</protein>
<dbReference type="SUPFAM" id="SSF81383">
    <property type="entry name" value="F-box domain"/>
    <property type="match status" value="1"/>
</dbReference>
<reference evidence="2" key="2">
    <citation type="submission" date="2023-05" db="EMBL/GenBank/DDBJ databases">
        <authorList>
            <person name="Schelkunov M.I."/>
        </authorList>
    </citation>
    <scope>NUCLEOTIDE SEQUENCE</scope>
    <source>
        <strain evidence="2">Hsosn_3</strain>
        <tissue evidence="2">Leaf</tissue>
    </source>
</reference>
<dbReference type="InterPro" id="IPR006566">
    <property type="entry name" value="FBD"/>
</dbReference>
<dbReference type="PANTHER" id="PTHR31639">
    <property type="entry name" value="F-BOX PROTEIN-LIKE"/>
    <property type="match status" value="1"/>
</dbReference>
<dbReference type="AlphaFoldDB" id="A0AAD8HWF3"/>
<organism evidence="2 3">
    <name type="scientific">Heracleum sosnowskyi</name>
    <dbReference type="NCBI Taxonomy" id="360622"/>
    <lineage>
        <taxon>Eukaryota</taxon>
        <taxon>Viridiplantae</taxon>
        <taxon>Streptophyta</taxon>
        <taxon>Embryophyta</taxon>
        <taxon>Tracheophyta</taxon>
        <taxon>Spermatophyta</taxon>
        <taxon>Magnoliopsida</taxon>
        <taxon>eudicotyledons</taxon>
        <taxon>Gunneridae</taxon>
        <taxon>Pentapetalae</taxon>
        <taxon>asterids</taxon>
        <taxon>campanulids</taxon>
        <taxon>Apiales</taxon>
        <taxon>Apiaceae</taxon>
        <taxon>Apioideae</taxon>
        <taxon>apioid superclade</taxon>
        <taxon>Tordylieae</taxon>
        <taxon>Tordyliinae</taxon>
        <taxon>Heracleum</taxon>
    </lineage>
</organism>
<reference evidence="2" key="1">
    <citation type="submission" date="2023-02" db="EMBL/GenBank/DDBJ databases">
        <title>Genome of toxic invasive species Heracleum sosnowskyi carries increased number of genes despite the absence of recent whole-genome duplications.</title>
        <authorList>
            <person name="Schelkunov M."/>
            <person name="Shtratnikova V."/>
            <person name="Makarenko M."/>
            <person name="Klepikova A."/>
            <person name="Omelchenko D."/>
            <person name="Novikova G."/>
            <person name="Obukhova E."/>
            <person name="Bogdanov V."/>
            <person name="Penin A."/>
            <person name="Logacheva M."/>
        </authorList>
    </citation>
    <scope>NUCLEOTIDE SEQUENCE</scope>
    <source>
        <strain evidence="2">Hsosn_3</strain>
        <tissue evidence="2">Leaf</tissue>
    </source>
</reference>
<dbReference type="InterPro" id="IPR001810">
    <property type="entry name" value="F-box_dom"/>
</dbReference>
<evidence type="ECO:0000259" key="1">
    <source>
        <dbReference type="PROSITE" id="PS50181"/>
    </source>
</evidence>
<dbReference type="Pfam" id="PF00646">
    <property type="entry name" value="F-box"/>
    <property type="match status" value="1"/>
</dbReference>
<keyword evidence="3" id="KW-1185">Reference proteome</keyword>
<dbReference type="InterPro" id="IPR036047">
    <property type="entry name" value="F-box-like_dom_sf"/>
</dbReference>
<comment type="caution">
    <text evidence="2">The sequence shown here is derived from an EMBL/GenBank/DDBJ whole genome shotgun (WGS) entry which is preliminary data.</text>
</comment>
<dbReference type="SMART" id="SM00579">
    <property type="entry name" value="FBD"/>
    <property type="match status" value="1"/>
</dbReference>
<dbReference type="Proteomes" id="UP001237642">
    <property type="component" value="Unassembled WGS sequence"/>
</dbReference>
<name>A0AAD8HWF3_9APIA</name>
<dbReference type="PROSITE" id="PS50181">
    <property type="entry name" value="FBOX"/>
    <property type="match status" value="1"/>
</dbReference>
<proteinExistence type="predicted"/>
<evidence type="ECO:0000313" key="2">
    <source>
        <dbReference type="EMBL" id="KAK1374510.1"/>
    </source>
</evidence>
<dbReference type="EMBL" id="JAUIZM010000007">
    <property type="protein sequence ID" value="KAK1374510.1"/>
    <property type="molecule type" value="Genomic_DNA"/>
</dbReference>
<dbReference type="SMART" id="SM00256">
    <property type="entry name" value="FBOX"/>
    <property type="match status" value="1"/>
</dbReference>
<feature type="domain" description="F-box" evidence="1">
    <location>
        <begin position="16"/>
        <end position="69"/>
    </location>
</feature>
<sequence length="447" mass="51350">MASDAKKRLVDRGTAVDRISNLPGNVTDHILERLPLHDAARTSILSKTWRGLWGMHPNLVFDEEFFSQLVSKMNNQVRVSKVSKIISNILLVNHGPILKFHLLIPQFMHLHLDADLWIKNISNLGVKDFMLRNKEPFPYKMTSYLFSCLELTHLSLTNCILNPPHRFGGFGNLINVQLVLVKITADMSFGTRLNVLQLDNCTGIEHLECQFKFDNKNLTELIIINCGEFNWKWLECTQKLQILGLLTTQVPDSRKKEINLEKLVRDMPRIQILFLHSFFLEFLEPGAVTMKRLTTKNLVCMSVHHFEFYDLVRIHNVLCLMSSSPNLRSLYLYMDGKVKSKDGLDLVGSSEHMVGSSEHMVSSVVQYLQSPTLVEMIFDKLQTVKIHKMVGSRAELQFIKLLLASSPLLRWIKLLNTTIDDPKEELRILKELMSFPRASKAAQIIWT</sequence>
<gene>
    <name evidence="2" type="ORF">POM88_030703</name>
</gene>
<dbReference type="SUPFAM" id="SSF52047">
    <property type="entry name" value="RNI-like"/>
    <property type="match status" value="1"/>
</dbReference>
<accession>A0AAD8HWF3</accession>
<evidence type="ECO:0000313" key="3">
    <source>
        <dbReference type="Proteomes" id="UP001237642"/>
    </source>
</evidence>